<gene>
    <name evidence="1" type="ORF">N015_13695</name>
</gene>
<protein>
    <submittedName>
        <fullName evidence="1">Uncharacterized protein</fullName>
    </submittedName>
</protein>
<reference evidence="1 2" key="1">
    <citation type="journal article" date="2014" name="Genome Announc.">
        <title>Draft Genome Sequences of a Phylogenetically Diverse Suite of Pseudomonas syringae Strains from Multiple Source Populations.</title>
        <authorList>
            <person name="Baltrus D.A."/>
            <person name="Yourstone S."/>
            <person name="Lind A."/>
            <person name="Guilbaud C."/>
            <person name="Sands D.C."/>
            <person name="Jones C.D."/>
            <person name="Morris C.E."/>
            <person name="Dangl J.L."/>
        </authorList>
    </citation>
    <scope>NUCLEOTIDE SEQUENCE [LARGE SCALE GENOMIC DNA]</scope>
    <source>
        <strain evidence="1 2">CC1524</strain>
    </source>
</reference>
<evidence type="ECO:0000313" key="2">
    <source>
        <dbReference type="Proteomes" id="UP000464644"/>
    </source>
</evidence>
<dbReference type="RefSeq" id="WP_152535030.1">
    <property type="nucleotide sequence ID" value="NZ_CP047265.1"/>
</dbReference>
<dbReference type="EMBL" id="CP047265">
    <property type="protein sequence ID" value="QHF03405.1"/>
    <property type="molecule type" value="Genomic_DNA"/>
</dbReference>
<proteinExistence type="predicted"/>
<keyword evidence="2" id="KW-1185">Reference proteome</keyword>
<organism evidence="1 2">
    <name type="scientific">Pseudomonas asturiensis</name>
    <dbReference type="NCBI Taxonomy" id="1190415"/>
    <lineage>
        <taxon>Bacteria</taxon>
        <taxon>Pseudomonadati</taxon>
        <taxon>Pseudomonadota</taxon>
        <taxon>Gammaproteobacteria</taxon>
        <taxon>Pseudomonadales</taxon>
        <taxon>Pseudomonadaceae</taxon>
        <taxon>Pseudomonas</taxon>
    </lineage>
</organism>
<sequence>MRLSLTATLSHSTYTAIGVGFLINALGKGAMGDGFIAGKSSPTIPFSLRDSVATKQVALFPEKSHFFCRLHSV</sequence>
<name>A0ABX6HCY5_9PSED</name>
<evidence type="ECO:0000313" key="1">
    <source>
        <dbReference type="EMBL" id="QHF03405.1"/>
    </source>
</evidence>
<dbReference type="Proteomes" id="UP000464644">
    <property type="component" value="Chromosome"/>
</dbReference>
<accession>A0ABX6HCY5</accession>